<dbReference type="Gene3D" id="2.60.40.10">
    <property type="entry name" value="Immunoglobulins"/>
    <property type="match status" value="1"/>
</dbReference>
<reference evidence="4" key="1">
    <citation type="submission" date="2013-09" db="EMBL/GenBank/DDBJ databases">
        <title>The Genome Sequence of Anopheles culicifacies species A.</title>
        <authorList>
            <consortium name="The Broad Institute Genomics Platform"/>
            <person name="Neafsey D.E."/>
            <person name="Besansky N."/>
            <person name="Howell P."/>
            <person name="Walton C."/>
            <person name="Young S.K."/>
            <person name="Zeng Q."/>
            <person name="Gargeya S."/>
            <person name="Fitzgerald M."/>
            <person name="Haas B."/>
            <person name="Abouelleil A."/>
            <person name="Allen A.W."/>
            <person name="Alvarado L."/>
            <person name="Arachchi H.M."/>
            <person name="Berlin A.M."/>
            <person name="Chapman S.B."/>
            <person name="Gainer-Dewar J."/>
            <person name="Goldberg J."/>
            <person name="Griggs A."/>
            <person name="Gujja S."/>
            <person name="Hansen M."/>
            <person name="Howarth C."/>
            <person name="Imamovic A."/>
            <person name="Ireland A."/>
            <person name="Larimer J."/>
            <person name="McCowan C."/>
            <person name="Murphy C."/>
            <person name="Pearson M."/>
            <person name="Poon T.W."/>
            <person name="Priest M."/>
            <person name="Roberts A."/>
            <person name="Saif S."/>
            <person name="Shea T."/>
            <person name="Sisk P."/>
            <person name="Sykes S."/>
            <person name="Wortman J."/>
            <person name="Nusbaum C."/>
            <person name="Birren B."/>
        </authorList>
    </citation>
    <scope>NUCLEOTIDE SEQUENCE [LARGE SCALE GENOMIC DNA]</scope>
    <source>
        <strain evidence="4">A-37</strain>
    </source>
</reference>
<dbReference type="SUPFAM" id="SSF48726">
    <property type="entry name" value="Immunoglobulin"/>
    <property type="match status" value="1"/>
</dbReference>
<dbReference type="EMBL" id="AXCM01009909">
    <property type="status" value="NOT_ANNOTATED_CDS"/>
    <property type="molecule type" value="Genomic_DNA"/>
</dbReference>
<accession>A0A182MU38</accession>
<dbReference type="AlphaFoldDB" id="A0A182MU38"/>
<name>A0A182MU38_9DIPT</name>
<dbReference type="InterPro" id="IPR013783">
    <property type="entry name" value="Ig-like_fold"/>
</dbReference>
<protein>
    <recommendedName>
        <fullName evidence="2">Ig-like domain-containing protein</fullName>
    </recommendedName>
</protein>
<dbReference type="PROSITE" id="PS50835">
    <property type="entry name" value="IG_LIKE"/>
    <property type="match status" value="1"/>
</dbReference>
<dbReference type="InterPro" id="IPR007110">
    <property type="entry name" value="Ig-like_dom"/>
</dbReference>
<evidence type="ECO:0000259" key="2">
    <source>
        <dbReference type="PROSITE" id="PS50835"/>
    </source>
</evidence>
<dbReference type="VEuPathDB" id="VectorBase:ACUA026277"/>
<dbReference type="STRING" id="139723.A0A182MU38"/>
<dbReference type="Proteomes" id="UP000075883">
    <property type="component" value="Unassembled WGS sequence"/>
</dbReference>
<feature type="compositionally biased region" description="Polar residues" evidence="1">
    <location>
        <begin position="176"/>
        <end position="185"/>
    </location>
</feature>
<reference evidence="3" key="2">
    <citation type="submission" date="2020-05" db="UniProtKB">
        <authorList>
            <consortium name="EnsemblMetazoa"/>
        </authorList>
    </citation>
    <scope>IDENTIFICATION</scope>
    <source>
        <strain evidence="3">A-37</strain>
    </source>
</reference>
<dbReference type="EnsemblMetazoa" id="ACUA026277-RA">
    <property type="protein sequence ID" value="ACUA026277-PA"/>
    <property type="gene ID" value="ACUA026277"/>
</dbReference>
<feature type="region of interest" description="Disordered" evidence="1">
    <location>
        <begin position="169"/>
        <end position="188"/>
    </location>
</feature>
<proteinExistence type="predicted"/>
<evidence type="ECO:0000313" key="3">
    <source>
        <dbReference type="EnsemblMetazoa" id="ACUA026277-PA"/>
    </source>
</evidence>
<keyword evidence="4" id="KW-1185">Reference proteome</keyword>
<dbReference type="InterPro" id="IPR036179">
    <property type="entry name" value="Ig-like_dom_sf"/>
</dbReference>
<evidence type="ECO:0000256" key="1">
    <source>
        <dbReference type="SAM" id="MobiDB-lite"/>
    </source>
</evidence>
<evidence type="ECO:0000313" key="4">
    <source>
        <dbReference type="Proteomes" id="UP000075883"/>
    </source>
</evidence>
<organism evidence="3 4">
    <name type="scientific">Anopheles culicifacies</name>
    <dbReference type="NCBI Taxonomy" id="139723"/>
    <lineage>
        <taxon>Eukaryota</taxon>
        <taxon>Metazoa</taxon>
        <taxon>Ecdysozoa</taxon>
        <taxon>Arthropoda</taxon>
        <taxon>Hexapoda</taxon>
        <taxon>Insecta</taxon>
        <taxon>Pterygota</taxon>
        <taxon>Neoptera</taxon>
        <taxon>Endopterygota</taxon>
        <taxon>Diptera</taxon>
        <taxon>Nematocera</taxon>
        <taxon>Culicoidea</taxon>
        <taxon>Culicidae</taxon>
        <taxon>Anophelinae</taxon>
        <taxon>Anopheles</taxon>
        <taxon>culicifacies species complex</taxon>
    </lineage>
</organism>
<feature type="domain" description="Ig-like" evidence="2">
    <location>
        <begin position="12"/>
        <end position="101"/>
    </location>
</feature>
<sequence>MTAAFDSHLRGPSFVMEPPSRLEFSNSSGGWLDCSASGSPQPSIDWLSVDGTSVGDVGGVRRVLRNGTLVLLPFPATAYRQDIHSTIYRCVASNTVGRVISRDVQVRAGKQQSIDDPGSISAERLLYPRARKALGRWESRIASTNTQRQTRSRTQTSGQWYRGKRGWTATKEKGNFSGSARTRSQSHYKRENLVLRDWN</sequence>